<dbReference type="PANTHER" id="PTHR40047:SF1">
    <property type="entry name" value="UPF0703 PROTEIN YCGQ"/>
    <property type="match status" value="1"/>
</dbReference>
<dbReference type="InterPro" id="IPR048493">
    <property type="entry name" value="DUF1980_N"/>
</dbReference>
<feature type="transmembrane region" description="Helical" evidence="1">
    <location>
        <begin position="12"/>
        <end position="30"/>
    </location>
</feature>
<dbReference type="Pfam" id="PF21537">
    <property type="entry name" value="DUF1980_C"/>
    <property type="match status" value="1"/>
</dbReference>
<dbReference type="InterPro" id="IPR048447">
    <property type="entry name" value="DUF1980_C"/>
</dbReference>
<sequence>MRKEPDYKFHVFLRGVILIGFFLLLFKLLISGDIQNLIAPKMIPFSYFSVLILLVLGIIQIWRSGSKNSTDLFCNCGFDHNNTGSFFGNFFIYSLFLLPLLIGFWFPDTVLDSSIAAKRGINYGANLSTQNAILSDDAYVSADITNKNNDGFEGDSRVVTDPLIENNLYAGLDENEEYKNREELKNELLNSSKIVVKDEYYLDTLDIIVNNINAFVGKEIELIGFVFKEPDLQADQFVVARFAISCCIADSTVFGIIASANMSHPVVSDEWIRTTGIISKTTVDDWELPMIQVTEVERIDQPEDPYVYEIYMPY</sequence>
<keyword evidence="5" id="KW-1185">Reference proteome</keyword>
<dbReference type="InterPro" id="IPR015402">
    <property type="entry name" value="DUF1980"/>
</dbReference>
<reference evidence="4 5" key="1">
    <citation type="submission" date="2019-05" db="EMBL/GenBank/DDBJ databases">
        <title>Psychrobacillus vulpis sp. nov., a new species isolated from feces of a red fox that inhabits in The Tablas de Daimiel Natural Park, Albacete, Spain.</title>
        <authorList>
            <person name="Rodriguez M."/>
            <person name="Reina J.C."/>
            <person name="Bejar V."/>
            <person name="Llamas I."/>
        </authorList>
    </citation>
    <scope>NUCLEOTIDE SEQUENCE [LARGE SCALE GENOMIC DNA]</scope>
    <source>
        <strain evidence="4 5">NHI-2</strain>
    </source>
</reference>
<dbReference type="RefSeq" id="WP_142609147.1">
    <property type="nucleotide sequence ID" value="NZ_VDGG01000067.1"/>
</dbReference>
<proteinExistence type="predicted"/>
<name>A0A544SKT5_9BACI</name>
<accession>A0A544SKT5</accession>
<dbReference type="NCBIfam" id="TIGR03943">
    <property type="entry name" value="TIGR03943 family putative permease subunit"/>
    <property type="match status" value="1"/>
</dbReference>
<keyword evidence="1" id="KW-0472">Membrane</keyword>
<evidence type="ECO:0000259" key="3">
    <source>
        <dbReference type="Pfam" id="PF21537"/>
    </source>
</evidence>
<gene>
    <name evidence="4" type="ORF">FG383_19385</name>
</gene>
<protein>
    <submittedName>
        <fullName evidence="4">TIGR03943 family protein</fullName>
    </submittedName>
</protein>
<dbReference type="Proteomes" id="UP000318937">
    <property type="component" value="Unassembled WGS sequence"/>
</dbReference>
<dbReference type="PANTHER" id="PTHR40047">
    <property type="entry name" value="UPF0703 PROTEIN YCGQ"/>
    <property type="match status" value="1"/>
</dbReference>
<evidence type="ECO:0000259" key="2">
    <source>
        <dbReference type="Pfam" id="PF09323"/>
    </source>
</evidence>
<keyword evidence="1" id="KW-1133">Transmembrane helix</keyword>
<organism evidence="4 5">
    <name type="scientific">Psychrobacillus soli</name>
    <dbReference type="NCBI Taxonomy" id="1543965"/>
    <lineage>
        <taxon>Bacteria</taxon>
        <taxon>Bacillati</taxon>
        <taxon>Bacillota</taxon>
        <taxon>Bacilli</taxon>
        <taxon>Bacillales</taxon>
        <taxon>Bacillaceae</taxon>
        <taxon>Psychrobacillus</taxon>
    </lineage>
</organism>
<feature type="domain" description="DUF1980" evidence="2">
    <location>
        <begin position="13"/>
        <end position="122"/>
    </location>
</feature>
<dbReference type="AlphaFoldDB" id="A0A544SKT5"/>
<feature type="domain" description="DUF1980" evidence="3">
    <location>
        <begin position="176"/>
        <end position="309"/>
    </location>
</feature>
<feature type="transmembrane region" description="Helical" evidence="1">
    <location>
        <begin position="42"/>
        <end position="62"/>
    </location>
</feature>
<evidence type="ECO:0000256" key="1">
    <source>
        <dbReference type="SAM" id="Phobius"/>
    </source>
</evidence>
<evidence type="ECO:0000313" key="4">
    <source>
        <dbReference type="EMBL" id="TQR05799.1"/>
    </source>
</evidence>
<evidence type="ECO:0000313" key="5">
    <source>
        <dbReference type="Proteomes" id="UP000318937"/>
    </source>
</evidence>
<keyword evidence="1" id="KW-0812">Transmembrane</keyword>
<dbReference type="EMBL" id="VDGG01000067">
    <property type="protein sequence ID" value="TQR05799.1"/>
    <property type="molecule type" value="Genomic_DNA"/>
</dbReference>
<dbReference type="OrthoDB" id="9770408at2"/>
<comment type="caution">
    <text evidence="4">The sequence shown here is derived from an EMBL/GenBank/DDBJ whole genome shotgun (WGS) entry which is preliminary data.</text>
</comment>
<feature type="transmembrane region" description="Helical" evidence="1">
    <location>
        <begin position="90"/>
        <end position="111"/>
    </location>
</feature>
<dbReference type="InterPro" id="IPR052955">
    <property type="entry name" value="UPF0703_membrane_permease"/>
</dbReference>
<dbReference type="Pfam" id="PF09323">
    <property type="entry name" value="DUF1980"/>
    <property type="match status" value="1"/>
</dbReference>